<organism evidence="2 3">
    <name type="scientific">Alteromonas macleodii</name>
    <name type="common">Pseudoalteromonas macleodii</name>
    <dbReference type="NCBI Taxonomy" id="28108"/>
    <lineage>
        <taxon>Bacteria</taxon>
        <taxon>Pseudomonadati</taxon>
        <taxon>Pseudomonadota</taxon>
        <taxon>Gammaproteobacteria</taxon>
        <taxon>Alteromonadales</taxon>
        <taxon>Alteromonadaceae</taxon>
        <taxon>Alteromonas/Salinimonas group</taxon>
        <taxon>Alteromonas</taxon>
    </lineage>
</organism>
<reference evidence="2 3" key="1">
    <citation type="submission" date="2015-12" db="EMBL/GenBank/DDBJ databases">
        <authorList>
            <person name="Shamseldin A."/>
            <person name="Moawad H."/>
            <person name="Abd El-Rahim W.M."/>
            <person name="Sadowsky M.J."/>
        </authorList>
    </citation>
    <scope>NUCLEOTIDE SEQUENCE [LARGE SCALE GENOMIC DNA]</scope>
    <source>
        <strain evidence="2 3">D7</strain>
    </source>
</reference>
<evidence type="ECO:0000256" key="1">
    <source>
        <dbReference type="SAM" id="SignalP"/>
    </source>
</evidence>
<evidence type="ECO:0000313" key="3">
    <source>
        <dbReference type="Proteomes" id="UP000063991"/>
    </source>
</evidence>
<sequence length="76" mass="8131">MKHTSTFKPALIAISITAALNSGSVVAQDTPDDEQVEIIQVSGIRGSLMRAQAVKMDNDSIVEAISAEDIGKRRSF</sequence>
<keyword evidence="1" id="KW-0732">Signal</keyword>
<dbReference type="Proteomes" id="UP000063991">
    <property type="component" value="Chromosome"/>
</dbReference>
<dbReference type="AlphaFoldDB" id="A0A126Q1Y3"/>
<evidence type="ECO:0000313" key="2">
    <source>
        <dbReference type="EMBL" id="AMJ99252.1"/>
    </source>
</evidence>
<accession>A0A126Q1Y3</accession>
<evidence type="ECO:0008006" key="4">
    <source>
        <dbReference type="Google" id="ProtNLM"/>
    </source>
</evidence>
<dbReference type="EMBL" id="CP014323">
    <property type="protein sequence ID" value="AMJ99252.1"/>
    <property type="molecule type" value="Genomic_DNA"/>
</dbReference>
<name>A0A126Q1Y3_ALTMA</name>
<feature type="chain" id="PRO_5007272519" description="TonB-dependent receptor" evidence="1">
    <location>
        <begin position="28"/>
        <end position="76"/>
    </location>
</feature>
<gene>
    <name evidence="2" type="ORF">AVL55_14440</name>
</gene>
<protein>
    <recommendedName>
        <fullName evidence="4">TonB-dependent receptor</fullName>
    </recommendedName>
</protein>
<proteinExistence type="predicted"/>
<feature type="signal peptide" evidence="1">
    <location>
        <begin position="1"/>
        <end position="27"/>
    </location>
</feature>